<reference evidence="3" key="1">
    <citation type="submission" date="2019-06" db="EMBL/GenBank/DDBJ databases">
        <title>Draft genome sequence of the griseofulvin-producing fungus Xylaria cubensis strain G536.</title>
        <authorList>
            <person name="Mead M.E."/>
            <person name="Raja H.A."/>
            <person name="Steenwyk J.L."/>
            <person name="Knowles S.L."/>
            <person name="Oberlies N.H."/>
            <person name="Rokas A."/>
        </authorList>
    </citation>
    <scope>NUCLEOTIDE SEQUENCE [LARGE SCALE GENOMIC DNA]</scope>
    <source>
        <strain evidence="3">G536</strain>
    </source>
</reference>
<dbReference type="EMBL" id="VFLP01000019">
    <property type="protein sequence ID" value="TRX94792.1"/>
    <property type="molecule type" value="Genomic_DNA"/>
</dbReference>
<evidence type="ECO:0000313" key="2">
    <source>
        <dbReference type="EMBL" id="TRX94792.1"/>
    </source>
</evidence>
<name>A0A553I3N1_9PEZI</name>
<dbReference type="STRING" id="2512241.A0A553I3N1"/>
<dbReference type="AlphaFoldDB" id="A0A553I3N1"/>
<keyword evidence="1" id="KW-0732">Signal</keyword>
<keyword evidence="3" id="KW-1185">Reference proteome</keyword>
<organism evidence="2 3">
    <name type="scientific">Xylaria flabelliformis</name>
    <dbReference type="NCBI Taxonomy" id="2512241"/>
    <lineage>
        <taxon>Eukaryota</taxon>
        <taxon>Fungi</taxon>
        <taxon>Dikarya</taxon>
        <taxon>Ascomycota</taxon>
        <taxon>Pezizomycotina</taxon>
        <taxon>Sordariomycetes</taxon>
        <taxon>Xylariomycetidae</taxon>
        <taxon>Xylariales</taxon>
        <taxon>Xylariaceae</taxon>
        <taxon>Xylaria</taxon>
    </lineage>
</organism>
<evidence type="ECO:0000313" key="3">
    <source>
        <dbReference type="Proteomes" id="UP000319160"/>
    </source>
</evidence>
<comment type="caution">
    <text evidence="2">The sequence shown here is derived from an EMBL/GenBank/DDBJ whole genome shotgun (WGS) entry which is preliminary data.</text>
</comment>
<feature type="chain" id="PRO_5022077060" evidence="1">
    <location>
        <begin position="20"/>
        <end position="187"/>
    </location>
</feature>
<dbReference type="OrthoDB" id="3515453at2759"/>
<gene>
    <name evidence="2" type="ORF">FHL15_004253</name>
</gene>
<proteinExistence type="predicted"/>
<feature type="signal peptide" evidence="1">
    <location>
        <begin position="1"/>
        <end position="19"/>
    </location>
</feature>
<sequence>MKFQLSAALMGLAATVVSAQDTQTAPFNLQIKGTNKSSKINGSSISSEYFFNYTGYNKVGNDEAGTLVWNLPYTDPNGNPASESQAMGLYFDSTSNVAAPMFGFSQFTFLVGFNSEGELFGYNYVDDSKFIAGKAPTDLTPKAYYQWAVCWQYFTGYYYQSVAWVLAGAPHNPTCEPVEITKVNIKA</sequence>
<dbReference type="Proteomes" id="UP000319160">
    <property type="component" value="Unassembled WGS sequence"/>
</dbReference>
<accession>A0A553I3N1</accession>
<evidence type="ECO:0000256" key="1">
    <source>
        <dbReference type="SAM" id="SignalP"/>
    </source>
</evidence>
<protein>
    <submittedName>
        <fullName evidence="2">Uncharacterized protein</fullName>
    </submittedName>
</protein>